<dbReference type="Pfam" id="PF01883">
    <property type="entry name" value="FeS_assembly_P"/>
    <property type="match status" value="1"/>
</dbReference>
<dbReference type="PANTHER" id="PTHR42831">
    <property type="entry name" value="FE-S PROTEIN MATURATION AUXILIARY FACTOR YITW"/>
    <property type="match status" value="1"/>
</dbReference>
<dbReference type="EMBL" id="CP001823">
    <property type="protein sequence ID" value="ACZ38072.1"/>
    <property type="molecule type" value="Genomic_DNA"/>
</dbReference>
<reference evidence="2 3" key="2">
    <citation type="journal article" date="2010" name="Stand. Genomic Sci.">
        <title>Complete genome sequence of Desulfohalobium retbaense type strain (HR(100)).</title>
        <authorList>
            <person name="Spring S."/>
            <person name="Nolan M."/>
            <person name="Lapidus A."/>
            <person name="Glavina Del Rio T."/>
            <person name="Copeland A."/>
            <person name="Tice H."/>
            <person name="Cheng J.F."/>
            <person name="Lucas S."/>
            <person name="Land M."/>
            <person name="Chen F."/>
            <person name="Bruce D."/>
            <person name="Goodwin L."/>
            <person name="Pitluck S."/>
            <person name="Ivanova N."/>
            <person name="Mavromatis K."/>
            <person name="Mikhailova N."/>
            <person name="Pati A."/>
            <person name="Chen A."/>
            <person name="Palaniappan K."/>
            <person name="Hauser L."/>
            <person name="Chang Y.J."/>
            <person name="Jeffries C.D."/>
            <person name="Munk C."/>
            <person name="Kiss H."/>
            <person name="Chain P."/>
            <person name="Han C."/>
            <person name="Brettin T."/>
            <person name="Detter J.C."/>
            <person name="Schuler E."/>
            <person name="Goker M."/>
            <person name="Rohde M."/>
            <person name="Bristow J."/>
            <person name="Eisen J.A."/>
            <person name="Markowitz V."/>
            <person name="Hugenholtz P."/>
            <person name="Kyrpides N.C."/>
            <person name="Klenk H.P."/>
        </authorList>
    </citation>
    <scope>NUCLEOTIDE SEQUENCE [LARGE SCALE GENOMIC DNA]</scope>
    <source>
        <strain evidence="3">ATCC 49802 / DSM 20745 / S 6022</strain>
    </source>
</reference>
<dbReference type="HOGENOM" id="CLU_091588_2_2_0"/>
<dbReference type="Gene3D" id="3.30.300.130">
    <property type="entry name" value="Fe-S cluster assembly (FSCA)"/>
    <property type="match status" value="1"/>
</dbReference>
<dbReference type="SUPFAM" id="SSF117916">
    <property type="entry name" value="Fe-S cluster assembly (FSCA) domain-like"/>
    <property type="match status" value="1"/>
</dbReference>
<gene>
    <name evidence="2" type="ordered locus">Sthe_0635</name>
</gene>
<accession>D1C1F5</accession>
<dbReference type="Proteomes" id="UP000002027">
    <property type="component" value="Chromosome 1"/>
</dbReference>
<sequence>MGEPAVTSFLLNPETVLAALYEVYDPELGVNVVDLGLVYGVEVDGRQVRVTMTLTTPGCPLHDSIATAVEEAVRTYAPVVQDVVVDLVWDPPWGPEMITPAGRRELGWE</sequence>
<dbReference type="InParanoid" id="D1C1F5"/>
<evidence type="ECO:0000313" key="2">
    <source>
        <dbReference type="EMBL" id="ACZ38072.1"/>
    </source>
</evidence>
<dbReference type="InterPro" id="IPR052339">
    <property type="entry name" value="Fe-S_Maturation_MIP18"/>
</dbReference>
<evidence type="ECO:0000313" key="3">
    <source>
        <dbReference type="Proteomes" id="UP000002027"/>
    </source>
</evidence>
<dbReference type="AlphaFoldDB" id="D1C1F5"/>
<dbReference type="PANTHER" id="PTHR42831:SF1">
    <property type="entry name" value="FE-S PROTEIN MATURATION AUXILIARY FACTOR YITW"/>
    <property type="match status" value="1"/>
</dbReference>
<reference evidence="3" key="1">
    <citation type="submission" date="2009-11" db="EMBL/GenBank/DDBJ databases">
        <title>The complete chromosome 1 of Sphaerobacter thermophilus DSM 20745.</title>
        <authorList>
            <person name="Lucas S."/>
            <person name="Copeland A."/>
            <person name="Lapidus A."/>
            <person name="Glavina del Rio T."/>
            <person name="Dalin E."/>
            <person name="Tice H."/>
            <person name="Bruce D."/>
            <person name="Goodwin L."/>
            <person name="Pitluck S."/>
            <person name="Kyrpides N."/>
            <person name="Mavromatis K."/>
            <person name="Ivanova N."/>
            <person name="Mikhailova N."/>
            <person name="LaButti K.M."/>
            <person name="Clum A."/>
            <person name="Sun H.I."/>
            <person name="Brettin T."/>
            <person name="Detter J.C."/>
            <person name="Han C."/>
            <person name="Larimer F."/>
            <person name="Land M."/>
            <person name="Hauser L."/>
            <person name="Markowitz V."/>
            <person name="Cheng J.F."/>
            <person name="Hugenholtz P."/>
            <person name="Woyke T."/>
            <person name="Wu D."/>
            <person name="Steenblock K."/>
            <person name="Schneider S."/>
            <person name="Pukall R."/>
            <person name="Goeker M."/>
            <person name="Klenk H.P."/>
            <person name="Eisen J.A."/>
        </authorList>
    </citation>
    <scope>NUCLEOTIDE SEQUENCE [LARGE SCALE GENOMIC DNA]</scope>
    <source>
        <strain evidence="3">ATCC 49802 / DSM 20745 / S 6022</strain>
    </source>
</reference>
<organism evidence="2 3">
    <name type="scientific">Sphaerobacter thermophilus (strain ATCC 49802 / DSM 20745 / KCCM 41009 / NCIMB 13125 / S 6022)</name>
    <dbReference type="NCBI Taxonomy" id="479434"/>
    <lineage>
        <taxon>Bacteria</taxon>
        <taxon>Pseudomonadati</taxon>
        <taxon>Thermomicrobiota</taxon>
        <taxon>Thermomicrobia</taxon>
        <taxon>Sphaerobacterales</taxon>
        <taxon>Sphaerobacterineae</taxon>
        <taxon>Sphaerobacteraceae</taxon>
        <taxon>Sphaerobacter</taxon>
    </lineage>
</organism>
<name>D1C1F5_SPHTD</name>
<evidence type="ECO:0000259" key="1">
    <source>
        <dbReference type="Pfam" id="PF01883"/>
    </source>
</evidence>
<proteinExistence type="predicted"/>
<dbReference type="RefSeq" id="WP_012871119.1">
    <property type="nucleotide sequence ID" value="NC_013523.1"/>
</dbReference>
<dbReference type="STRING" id="479434.Sthe_0635"/>
<dbReference type="eggNOG" id="COG2151">
    <property type="taxonomic scope" value="Bacteria"/>
</dbReference>
<dbReference type="KEGG" id="sti:Sthe_0635"/>
<keyword evidence="3" id="KW-1185">Reference proteome</keyword>
<protein>
    <recommendedName>
        <fullName evidence="1">MIP18 family-like domain-containing protein</fullName>
    </recommendedName>
</protein>
<dbReference type="InterPro" id="IPR002744">
    <property type="entry name" value="MIP18-like"/>
</dbReference>
<feature type="domain" description="MIP18 family-like" evidence="1">
    <location>
        <begin position="14"/>
        <end position="80"/>
    </location>
</feature>
<dbReference type="InterPro" id="IPR034904">
    <property type="entry name" value="FSCA_dom_sf"/>
</dbReference>